<protein>
    <submittedName>
        <fullName evidence="2">Uncharacterized protein</fullName>
    </submittedName>
</protein>
<feature type="compositionally biased region" description="Basic and acidic residues" evidence="1">
    <location>
        <begin position="56"/>
        <end position="75"/>
    </location>
</feature>
<organism evidence="2 3">
    <name type="scientific">Canavalia gladiata</name>
    <name type="common">Sword bean</name>
    <name type="synonym">Dolichos gladiatus</name>
    <dbReference type="NCBI Taxonomy" id="3824"/>
    <lineage>
        <taxon>Eukaryota</taxon>
        <taxon>Viridiplantae</taxon>
        <taxon>Streptophyta</taxon>
        <taxon>Embryophyta</taxon>
        <taxon>Tracheophyta</taxon>
        <taxon>Spermatophyta</taxon>
        <taxon>Magnoliopsida</taxon>
        <taxon>eudicotyledons</taxon>
        <taxon>Gunneridae</taxon>
        <taxon>Pentapetalae</taxon>
        <taxon>rosids</taxon>
        <taxon>fabids</taxon>
        <taxon>Fabales</taxon>
        <taxon>Fabaceae</taxon>
        <taxon>Papilionoideae</taxon>
        <taxon>50 kb inversion clade</taxon>
        <taxon>NPAAA clade</taxon>
        <taxon>indigoferoid/millettioid clade</taxon>
        <taxon>Phaseoleae</taxon>
        <taxon>Canavalia</taxon>
    </lineage>
</organism>
<evidence type="ECO:0000313" key="2">
    <source>
        <dbReference type="EMBL" id="KAK7361488.1"/>
    </source>
</evidence>
<dbReference type="Proteomes" id="UP001367508">
    <property type="component" value="Unassembled WGS sequence"/>
</dbReference>
<name>A0AAN9RCC5_CANGL</name>
<keyword evidence="3" id="KW-1185">Reference proteome</keyword>
<sequence>MKVVLKKSDKGKGKQKVVDEVSDSWSDEISDDSDENFECLGEEVSDDSDDDIQTVPEKRTDDSDEGHSWRSEEIKTPINSDNEEIDREVEEGGDQAYRILDSGQEYLQTSSEQFAAQAVVWVVNSKPLGKKIGMKILPLQFLVSVPKLSPSRGCMAQAGEHLTRMCRGRGFVFFSSVRIPLTKERDQKKEAGSLGSLLGSVGRNASW</sequence>
<feature type="compositionally biased region" description="Basic and acidic residues" evidence="1">
    <location>
        <begin position="1"/>
        <end position="19"/>
    </location>
</feature>
<evidence type="ECO:0000256" key="1">
    <source>
        <dbReference type="SAM" id="MobiDB-lite"/>
    </source>
</evidence>
<feature type="compositionally biased region" description="Acidic residues" evidence="1">
    <location>
        <begin position="20"/>
        <end position="52"/>
    </location>
</feature>
<evidence type="ECO:0000313" key="3">
    <source>
        <dbReference type="Proteomes" id="UP001367508"/>
    </source>
</evidence>
<gene>
    <name evidence="2" type="ORF">VNO77_03556</name>
</gene>
<comment type="caution">
    <text evidence="2">The sequence shown here is derived from an EMBL/GenBank/DDBJ whole genome shotgun (WGS) entry which is preliminary data.</text>
</comment>
<dbReference type="AlphaFoldDB" id="A0AAN9RCC5"/>
<proteinExistence type="predicted"/>
<dbReference type="EMBL" id="JAYMYQ010000001">
    <property type="protein sequence ID" value="KAK7361488.1"/>
    <property type="molecule type" value="Genomic_DNA"/>
</dbReference>
<feature type="region of interest" description="Disordered" evidence="1">
    <location>
        <begin position="1"/>
        <end position="84"/>
    </location>
</feature>
<reference evidence="2 3" key="1">
    <citation type="submission" date="2024-01" db="EMBL/GenBank/DDBJ databases">
        <title>The genomes of 5 underutilized Papilionoideae crops provide insights into root nodulation and disease resistanc.</title>
        <authorList>
            <person name="Jiang F."/>
        </authorList>
    </citation>
    <scope>NUCLEOTIDE SEQUENCE [LARGE SCALE GENOMIC DNA]</scope>
    <source>
        <strain evidence="2">LVBAO_FW01</strain>
        <tissue evidence="2">Leaves</tissue>
    </source>
</reference>
<accession>A0AAN9RCC5</accession>